<evidence type="ECO:0000313" key="2">
    <source>
        <dbReference type="EMBL" id="RHW32540.1"/>
    </source>
</evidence>
<dbReference type="EMBL" id="QWEH01000005">
    <property type="protein sequence ID" value="RHW32540.1"/>
    <property type="molecule type" value="Genomic_DNA"/>
</dbReference>
<organism evidence="2 3">
    <name type="scientific">Oceanobacillus profundus</name>
    <dbReference type="NCBI Taxonomy" id="372463"/>
    <lineage>
        <taxon>Bacteria</taxon>
        <taxon>Bacillati</taxon>
        <taxon>Bacillota</taxon>
        <taxon>Bacilli</taxon>
        <taxon>Bacillales</taxon>
        <taxon>Bacillaceae</taxon>
        <taxon>Oceanobacillus</taxon>
    </lineage>
</organism>
<feature type="domain" description="PDZ" evidence="1">
    <location>
        <begin position="147"/>
        <end position="243"/>
    </location>
</feature>
<dbReference type="SUPFAM" id="SSF55961">
    <property type="entry name" value="Bet v1-like"/>
    <property type="match status" value="1"/>
</dbReference>
<proteinExistence type="predicted"/>
<keyword evidence="3" id="KW-1185">Reference proteome</keyword>
<dbReference type="InterPro" id="IPR036034">
    <property type="entry name" value="PDZ_sf"/>
</dbReference>
<sequence length="284" mass="32897">MDKDKFSTVNTIYIEGEIEDIWWYFSTLEGWNSFLTDVATHSENKPVIELGDELDFIIGELSNKTICIVRRELDEIVFWDRYKGLLPDGTTKIYELHTAFSLTQVNDRLVKIIVTVDGYDSSEIMQWIRECGEMGWRQTLFNLKCIIELGLDLRNDIFNYPRIGVINYTATKEQLEKSCSKFNGNYLLKVYPNSPADEAGLLKGDIVTHINDEPVETYYTFVKTLSSYFNQSNNVTLTFVRSGQVINTEIQLTYDDQFTGMINPKETPLELVEKIRIEKSQIKK</sequence>
<dbReference type="SMART" id="SM00228">
    <property type="entry name" value="PDZ"/>
    <property type="match status" value="1"/>
</dbReference>
<accession>A0A417YHV5</accession>
<dbReference type="RefSeq" id="WP_118889181.1">
    <property type="nucleotide sequence ID" value="NZ_PHUT01000005.1"/>
</dbReference>
<protein>
    <submittedName>
        <fullName evidence="2">PDZ domain-containing protein</fullName>
    </submittedName>
</protein>
<name>A0A417YHV5_9BACI</name>
<evidence type="ECO:0000259" key="1">
    <source>
        <dbReference type="SMART" id="SM00228"/>
    </source>
</evidence>
<dbReference type="InterPro" id="IPR001478">
    <property type="entry name" value="PDZ"/>
</dbReference>
<evidence type="ECO:0000313" key="3">
    <source>
        <dbReference type="Proteomes" id="UP000285456"/>
    </source>
</evidence>
<dbReference type="Proteomes" id="UP000285456">
    <property type="component" value="Unassembled WGS sequence"/>
</dbReference>
<dbReference type="Pfam" id="PF13180">
    <property type="entry name" value="PDZ_2"/>
    <property type="match status" value="1"/>
</dbReference>
<dbReference type="Gene3D" id="2.30.42.10">
    <property type="match status" value="1"/>
</dbReference>
<gene>
    <name evidence="2" type="ORF">D1B32_09420</name>
</gene>
<comment type="caution">
    <text evidence="2">The sequence shown here is derived from an EMBL/GenBank/DDBJ whole genome shotgun (WGS) entry which is preliminary data.</text>
</comment>
<dbReference type="AlphaFoldDB" id="A0A417YHV5"/>
<reference evidence="2 3" key="1">
    <citation type="journal article" date="2007" name="Int. J. Syst. Evol. Microbiol.">
        <title>Oceanobacillus profundus sp. nov., isolated from a deep-sea sediment core.</title>
        <authorList>
            <person name="Kim Y.G."/>
            <person name="Choi D.H."/>
            <person name="Hyun S."/>
            <person name="Cho B.C."/>
        </authorList>
    </citation>
    <scope>NUCLEOTIDE SEQUENCE [LARGE SCALE GENOMIC DNA]</scope>
    <source>
        <strain evidence="2 3">DSM 18246</strain>
    </source>
</reference>
<dbReference type="OrthoDB" id="9812068at2"/>
<dbReference type="SUPFAM" id="SSF50156">
    <property type="entry name" value="PDZ domain-like"/>
    <property type="match status" value="1"/>
</dbReference>